<organism evidence="1 2">
    <name type="scientific">Amphibiibacter pelophylacis</name>
    <dbReference type="NCBI Taxonomy" id="1799477"/>
    <lineage>
        <taxon>Bacteria</taxon>
        <taxon>Pseudomonadati</taxon>
        <taxon>Pseudomonadota</taxon>
        <taxon>Betaproteobacteria</taxon>
        <taxon>Burkholderiales</taxon>
        <taxon>Sphaerotilaceae</taxon>
        <taxon>Amphibiibacter</taxon>
    </lineage>
</organism>
<keyword evidence="2" id="KW-1185">Reference proteome</keyword>
<dbReference type="EMBL" id="JAWDIE010000002">
    <property type="protein sequence ID" value="MEJ7137110.1"/>
    <property type="molecule type" value="Genomic_DNA"/>
</dbReference>
<comment type="caution">
    <text evidence="1">The sequence shown here is derived from an EMBL/GenBank/DDBJ whole genome shotgun (WGS) entry which is preliminary data.</text>
</comment>
<accession>A0ACC6NYS1</accession>
<dbReference type="Proteomes" id="UP001364695">
    <property type="component" value="Unassembled WGS sequence"/>
</dbReference>
<proteinExistence type="predicted"/>
<evidence type="ECO:0000313" key="2">
    <source>
        <dbReference type="Proteomes" id="UP001364695"/>
    </source>
</evidence>
<gene>
    <name evidence="1" type="ORF">RV045_01525</name>
</gene>
<reference evidence="1" key="1">
    <citation type="submission" date="2023-10" db="EMBL/GenBank/DDBJ databases">
        <title>Amphibacter perezi, gen. nov., sp. nov. a novel taxa of the family Comamonadaceae, class Betaproteobacteria isolated from the skin microbiota of Pelophylax perezi from different populations.</title>
        <authorList>
            <person name="Costa S."/>
            <person name="Proenca D.N."/>
            <person name="Lopes I."/>
            <person name="Morais P.V."/>
        </authorList>
    </citation>
    <scope>NUCLEOTIDE SEQUENCE</scope>
    <source>
        <strain evidence="1">SL12-8</strain>
    </source>
</reference>
<evidence type="ECO:0000313" key="1">
    <source>
        <dbReference type="EMBL" id="MEJ7137110.1"/>
    </source>
</evidence>
<protein>
    <submittedName>
        <fullName evidence="1">FTR1 family protein</fullName>
    </submittedName>
</protein>
<sequence length="594" mass="63052">MADGALSKILRRGVATLALAFGVTLAALAPGHSQAAETAAVPVSHLFITLSDAMDTVQAGHSSDTVRLLLQMQDDISRLNAPDSAQKQQVVQRLKEAMANPDAMHMAGLSTALRGFEQALNPVDFSAQRAEFRRRITPAYAQLAQSIAEHSDAPTLLAAYQRFNSTWLASERVVRSSSISHYGAVEVAMALMRVALETQPLDMDKVRAQSVQLKAVLDSYNSGEKLAAAATPAADAAMDLPAATGLLRQGLNAFRAGQIATGQASLTHFISVWPTLEGQVSTRNPALYDRIESELPVILAHGASTAQQLQLESLISALDQINPQAQYTALDAMLILLREGLEALLVVMALLAALKAAGQTTGQGWIIGGVVAGVAASVVGAIALQQLFPDTAGSQRERLEGLVGVVTVALMLAVGAWLHSKSSLKSWNQYIRKHMSKALTTGSLASLFGLSFLSVFREGAETILFYTGILPQMALGDFLLGIAMALALLAVIGFVLLRGSIKIPMSTMFRILTWTIYALGFKILGVSLHTLQISGLIQTSPLLGSWLQNPALGLYPTLETLGAQGLYIVVIVLIQMGVSRSLAPARPAPASLRP</sequence>
<name>A0ACC6NYS1_9BURK</name>